<accession>A0ACC2N358</accession>
<dbReference type="Proteomes" id="UP001239111">
    <property type="component" value="Chromosome 4"/>
</dbReference>
<sequence>MSNSIDPRAENVKENSSGGSTLLIDQVLQLDKIFEDRERLGLIQRKSAEKATEFRNKGNQVYRKKGHNETSYRAILSFYSQSVAYAPPGSEEIALALSNRSVLWLHLHKFDLCSIDIDTALDLTKSSELKAKLIARKIKCVEMHHEYHEICCECGEFLHDDPQERNKNKETKSPILTNFDKKLEFPRFIDRIRNPESPNSRHPSSFRVQLIVLH</sequence>
<keyword evidence="2" id="KW-1185">Reference proteome</keyword>
<gene>
    <name evidence="1" type="ORF">QAD02_006973</name>
</gene>
<dbReference type="EMBL" id="CM056744">
    <property type="protein sequence ID" value="KAJ8665311.1"/>
    <property type="molecule type" value="Genomic_DNA"/>
</dbReference>
<reference evidence="1" key="1">
    <citation type="submission" date="2023-04" db="EMBL/GenBank/DDBJ databases">
        <title>A chromosome-level genome assembly of the parasitoid wasp Eretmocerus hayati.</title>
        <authorList>
            <person name="Zhong Y."/>
            <person name="Liu S."/>
            <person name="Liu Y."/>
        </authorList>
    </citation>
    <scope>NUCLEOTIDE SEQUENCE</scope>
    <source>
        <strain evidence="1">ZJU_SS_LIU_2023</strain>
    </source>
</reference>
<proteinExistence type="predicted"/>
<name>A0ACC2N358_9HYME</name>
<evidence type="ECO:0000313" key="1">
    <source>
        <dbReference type="EMBL" id="KAJ8665311.1"/>
    </source>
</evidence>
<protein>
    <submittedName>
        <fullName evidence="1">Uncharacterized protein</fullName>
    </submittedName>
</protein>
<evidence type="ECO:0000313" key="2">
    <source>
        <dbReference type="Proteomes" id="UP001239111"/>
    </source>
</evidence>
<organism evidence="1 2">
    <name type="scientific">Eretmocerus hayati</name>
    <dbReference type="NCBI Taxonomy" id="131215"/>
    <lineage>
        <taxon>Eukaryota</taxon>
        <taxon>Metazoa</taxon>
        <taxon>Ecdysozoa</taxon>
        <taxon>Arthropoda</taxon>
        <taxon>Hexapoda</taxon>
        <taxon>Insecta</taxon>
        <taxon>Pterygota</taxon>
        <taxon>Neoptera</taxon>
        <taxon>Endopterygota</taxon>
        <taxon>Hymenoptera</taxon>
        <taxon>Apocrita</taxon>
        <taxon>Proctotrupomorpha</taxon>
        <taxon>Chalcidoidea</taxon>
        <taxon>Aphelinidae</taxon>
        <taxon>Aphelininae</taxon>
        <taxon>Eretmocerus</taxon>
    </lineage>
</organism>
<comment type="caution">
    <text evidence="1">The sequence shown here is derived from an EMBL/GenBank/DDBJ whole genome shotgun (WGS) entry which is preliminary data.</text>
</comment>